<dbReference type="Proteomes" id="UP000525078">
    <property type="component" value="Unassembled WGS sequence"/>
</dbReference>
<feature type="region of interest" description="Disordered" evidence="1">
    <location>
        <begin position="52"/>
        <end position="79"/>
    </location>
</feature>
<name>A0A7J6DZD1_CANSA</name>
<dbReference type="InterPro" id="IPR014729">
    <property type="entry name" value="Rossmann-like_a/b/a_fold"/>
</dbReference>
<evidence type="ECO:0000259" key="2">
    <source>
        <dbReference type="Pfam" id="PF00582"/>
    </source>
</evidence>
<feature type="domain" description="UspA" evidence="2">
    <location>
        <begin position="85"/>
        <end position="226"/>
    </location>
</feature>
<gene>
    <name evidence="3" type="ORF">F8388_020731</name>
</gene>
<dbReference type="PANTHER" id="PTHR47000">
    <property type="entry name" value="ADENINE NUCLEOTIDE ALPHA HYDROLASES-LIKE SUPERFAMILY PROTEIN"/>
    <property type="match status" value="1"/>
</dbReference>
<organism evidence="3 4">
    <name type="scientific">Cannabis sativa</name>
    <name type="common">Hemp</name>
    <name type="synonym">Marijuana</name>
    <dbReference type="NCBI Taxonomy" id="3483"/>
    <lineage>
        <taxon>Eukaryota</taxon>
        <taxon>Viridiplantae</taxon>
        <taxon>Streptophyta</taxon>
        <taxon>Embryophyta</taxon>
        <taxon>Tracheophyta</taxon>
        <taxon>Spermatophyta</taxon>
        <taxon>Magnoliopsida</taxon>
        <taxon>eudicotyledons</taxon>
        <taxon>Gunneridae</taxon>
        <taxon>Pentapetalae</taxon>
        <taxon>rosids</taxon>
        <taxon>fabids</taxon>
        <taxon>Rosales</taxon>
        <taxon>Cannabaceae</taxon>
        <taxon>Cannabis</taxon>
    </lineage>
</organism>
<sequence length="249" mass="27849">MGKKYVRLCFGGRPRSSGCFRVHSLQCIRSKPRSSSFGSVGQKAEFLSQNSNNNIATDTGTLARDDDEDEKISTGNNEADQSMGNKIMIVVDSSLEAKGALDWALSHTVQSQDTVVLLHATKPSKQDLSGKVNNLRATEVLHSMKNTCEKKKPGVKVVIEMLQGKERGAAIVEEAKRQSVSLLVLGQKRKRSIWWSIMRRWSRNGLRGDVVEYCIENASCMTIAVRRKHKKQGGYLITTKRHKNFWLLA</sequence>
<accession>A0A7J6DZD1</accession>
<dbReference type="Pfam" id="PF00582">
    <property type="entry name" value="Usp"/>
    <property type="match status" value="1"/>
</dbReference>
<dbReference type="SUPFAM" id="SSF52402">
    <property type="entry name" value="Adenine nucleotide alpha hydrolases-like"/>
    <property type="match status" value="1"/>
</dbReference>
<dbReference type="OrthoDB" id="1667873at2759"/>
<evidence type="ECO:0000313" key="4">
    <source>
        <dbReference type="Proteomes" id="UP000525078"/>
    </source>
</evidence>
<evidence type="ECO:0000256" key="1">
    <source>
        <dbReference type="SAM" id="MobiDB-lite"/>
    </source>
</evidence>
<dbReference type="Gene3D" id="3.40.50.620">
    <property type="entry name" value="HUPs"/>
    <property type="match status" value="1"/>
</dbReference>
<dbReference type="PANTHER" id="PTHR47000:SF3">
    <property type="entry name" value="ADENINE NUCLEOTIDE ALPHA HYDROLASES-LIKE SUPERFAMILY PROTEIN"/>
    <property type="match status" value="1"/>
</dbReference>
<comment type="caution">
    <text evidence="3">The sequence shown here is derived from an EMBL/GenBank/DDBJ whole genome shotgun (WGS) entry which is preliminary data.</text>
</comment>
<dbReference type="EMBL" id="JAATIP010000335">
    <property type="protein sequence ID" value="KAF4351525.1"/>
    <property type="molecule type" value="Genomic_DNA"/>
</dbReference>
<evidence type="ECO:0000313" key="3">
    <source>
        <dbReference type="EMBL" id="KAF4351525.1"/>
    </source>
</evidence>
<reference evidence="3 4" key="1">
    <citation type="journal article" date="2020" name="bioRxiv">
        <title>Sequence and annotation of 42 cannabis genomes reveals extensive copy number variation in cannabinoid synthesis and pathogen resistance genes.</title>
        <authorList>
            <person name="Mckernan K.J."/>
            <person name="Helbert Y."/>
            <person name="Kane L.T."/>
            <person name="Ebling H."/>
            <person name="Zhang L."/>
            <person name="Liu B."/>
            <person name="Eaton Z."/>
            <person name="Mclaughlin S."/>
            <person name="Kingan S."/>
            <person name="Baybayan P."/>
            <person name="Concepcion G."/>
            <person name="Jordan M."/>
            <person name="Riva A."/>
            <person name="Barbazuk W."/>
            <person name="Harkins T."/>
        </authorList>
    </citation>
    <scope>NUCLEOTIDE SEQUENCE [LARGE SCALE GENOMIC DNA]</scope>
    <source>
        <strain evidence="4">cv. Jamaican Lion 4</strain>
        <tissue evidence="3">Leaf</tissue>
    </source>
</reference>
<dbReference type="AlphaFoldDB" id="A0A7J6DZD1"/>
<protein>
    <recommendedName>
        <fullName evidence="2">UspA domain-containing protein</fullName>
    </recommendedName>
</protein>
<dbReference type="InterPro" id="IPR006016">
    <property type="entry name" value="UspA"/>
</dbReference>
<dbReference type="CDD" id="cd00293">
    <property type="entry name" value="USP-like"/>
    <property type="match status" value="1"/>
</dbReference>
<proteinExistence type="predicted"/>